<evidence type="ECO:0000313" key="2">
    <source>
        <dbReference type="EMBL" id="EGV28481.1"/>
    </source>
</evidence>
<dbReference type="Gene3D" id="3.40.50.2000">
    <property type="entry name" value="Glycogen Phosphorylase B"/>
    <property type="match status" value="2"/>
</dbReference>
<comment type="caution">
    <text evidence="2">The sequence shown here is derived from an EMBL/GenBank/DDBJ whole genome shotgun (WGS) entry which is preliminary data.</text>
</comment>
<reference evidence="2 3" key="1">
    <citation type="submission" date="2011-06" db="EMBL/GenBank/DDBJ databases">
        <title>The draft genome of Thiorhodococcus drewsii AZ1.</title>
        <authorList>
            <consortium name="US DOE Joint Genome Institute (JGI-PGF)"/>
            <person name="Lucas S."/>
            <person name="Han J."/>
            <person name="Lapidus A."/>
            <person name="Cheng J.-F."/>
            <person name="Goodwin L."/>
            <person name="Pitluck S."/>
            <person name="Peters L."/>
            <person name="Land M.L."/>
            <person name="Hauser L."/>
            <person name="Vogl K."/>
            <person name="Liu Z."/>
            <person name="Imhoff J."/>
            <person name="Thiel V."/>
            <person name="Frigaard N.-U."/>
            <person name="Bryant D.A."/>
            <person name="Woyke T.J."/>
        </authorList>
    </citation>
    <scope>NUCLEOTIDE SEQUENCE [LARGE SCALE GENOMIC DNA]</scope>
    <source>
        <strain evidence="2 3">AZ1</strain>
    </source>
</reference>
<dbReference type="RefSeq" id="WP_007042422.1">
    <property type="nucleotide sequence ID" value="NZ_AFWT01000036.1"/>
</dbReference>
<dbReference type="STRING" id="765913.ThidrDRAFT_3709"/>
<protein>
    <recommendedName>
        <fullName evidence="4">Glycosyltransferase subfamily 4-like N-terminal domain-containing protein</fullName>
    </recommendedName>
</protein>
<evidence type="ECO:0000256" key="1">
    <source>
        <dbReference type="SAM" id="MobiDB-lite"/>
    </source>
</evidence>
<name>G2E5Z6_9GAMM</name>
<proteinExistence type="predicted"/>
<keyword evidence="3" id="KW-1185">Reference proteome</keyword>
<feature type="region of interest" description="Disordered" evidence="1">
    <location>
        <begin position="408"/>
        <end position="431"/>
    </location>
</feature>
<accession>G2E5Z6</accession>
<dbReference type="PATRIC" id="fig|765913.3.peg.3772"/>
<gene>
    <name evidence="2" type="ORF">ThidrDRAFT_3709</name>
</gene>
<sequence>MKRLLMIAYHFPPLTSGSGLQRSLRFAQHLPDHGWKPLVLSVHPRAHGADACRGKMPIPSGIQVVHAPAWDAARHFALAGRYPRLLALPDRWASWWPGAVLAGLALLRRHSADAIWSTYPIATAHRIGRTLARLSGLPWIADFRDPMAHEGYPPDPRQWRSFLAVERAAIRHAAFSTFTTPSAVRFYQDRYPEVSERICLIENGYCEDALPTERTEHRLNPGKLTLLHSGIVYPSERDPTQLMQALGHLKEQCSERLAHLVLRFRAPMHGDLLQALAEAQGVSANVQVLPPIGHAEAVAEMAAADALLLLQAANCNMQIPAKFYEYLVCRRPIVALTDPAGDTAQALRAVGGDAIAPLDDAAAIANLLSRFVAEPSQVRLPAEAAIAAASRRARSRQLAALLDRCVGGAGRPSDKPRRGDFSRPWHWREGE</sequence>
<dbReference type="eggNOG" id="COG0438">
    <property type="taxonomic scope" value="Bacteria"/>
</dbReference>
<evidence type="ECO:0000313" key="3">
    <source>
        <dbReference type="Proteomes" id="UP000004200"/>
    </source>
</evidence>
<organism evidence="2 3">
    <name type="scientific">Thiorhodococcus drewsii AZ1</name>
    <dbReference type="NCBI Taxonomy" id="765913"/>
    <lineage>
        <taxon>Bacteria</taxon>
        <taxon>Pseudomonadati</taxon>
        <taxon>Pseudomonadota</taxon>
        <taxon>Gammaproteobacteria</taxon>
        <taxon>Chromatiales</taxon>
        <taxon>Chromatiaceae</taxon>
        <taxon>Thiorhodococcus</taxon>
    </lineage>
</organism>
<dbReference type="Proteomes" id="UP000004200">
    <property type="component" value="Unassembled WGS sequence"/>
</dbReference>
<dbReference type="EMBL" id="AFWT01000036">
    <property type="protein sequence ID" value="EGV28481.1"/>
    <property type="molecule type" value="Genomic_DNA"/>
</dbReference>
<dbReference type="AlphaFoldDB" id="G2E5Z6"/>
<evidence type="ECO:0008006" key="4">
    <source>
        <dbReference type="Google" id="ProtNLM"/>
    </source>
</evidence>
<feature type="compositionally biased region" description="Basic and acidic residues" evidence="1">
    <location>
        <begin position="412"/>
        <end position="431"/>
    </location>
</feature>
<dbReference type="SUPFAM" id="SSF53756">
    <property type="entry name" value="UDP-Glycosyltransferase/glycogen phosphorylase"/>
    <property type="match status" value="1"/>
</dbReference>